<feature type="region of interest" description="Disordered" evidence="1">
    <location>
        <begin position="122"/>
        <end position="143"/>
    </location>
</feature>
<evidence type="ECO:0000256" key="1">
    <source>
        <dbReference type="SAM" id="MobiDB-lite"/>
    </source>
</evidence>
<dbReference type="EMBL" id="SRLO01000540">
    <property type="protein sequence ID" value="TNN52652.1"/>
    <property type="molecule type" value="Genomic_DNA"/>
</dbReference>
<feature type="compositionally biased region" description="Basic and acidic residues" evidence="1">
    <location>
        <begin position="126"/>
        <end position="143"/>
    </location>
</feature>
<sequence length="143" mass="14586">MRNISSAAAFSRSFTKAFSLSVLNISAGDGGPAVCFLTGWRETGRAPGCQAVVPSAAAAACGSTLIHGAEAGGRSPSASSDLRHTPEPLRHVALRLGDPFVLVGVQQVHVVAVLADGVLDPGHVQPADDHAKELGGGRREKGK</sequence>
<organism evidence="2 3">
    <name type="scientific">Liparis tanakae</name>
    <name type="common">Tanaka's snailfish</name>
    <dbReference type="NCBI Taxonomy" id="230148"/>
    <lineage>
        <taxon>Eukaryota</taxon>
        <taxon>Metazoa</taxon>
        <taxon>Chordata</taxon>
        <taxon>Craniata</taxon>
        <taxon>Vertebrata</taxon>
        <taxon>Euteleostomi</taxon>
        <taxon>Actinopterygii</taxon>
        <taxon>Neopterygii</taxon>
        <taxon>Teleostei</taxon>
        <taxon>Neoteleostei</taxon>
        <taxon>Acanthomorphata</taxon>
        <taxon>Eupercaria</taxon>
        <taxon>Perciformes</taxon>
        <taxon>Cottioidei</taxon>
        <taxon>Cottales</taxon>
        <taxon>Liparidae</taxon>
        <taxon>Liparis</taxon>
    </lineage>
</organism>
<proteinExistence type="predicted"/>
<dbReference type="Proteomes" id="UP000314294">
    <property type="component" value="Unassembled WGS sequence"/>
</dbReference>
<comment type="caution">
    <text evidence="2">The sequence shown here is derived from an EMBL/GenBank/DDBJ whole genome shotgun (WGS) entry which is preliminary data.</text>
</comment>
<protein>
    <submittedName>
        <fullName evidence="2">Uncharacterized protein</fullName>
    </submittedName>
</protein>
<evidence type="ECO:0000313" key="3">
    <source>
        <dbReference type="Proteomes" id="UP000314294"/>
    </source>
</evidence>
<evidence type="ECO:0000313" key="2">
    <source>
        <dbReference type="EMBL" id="TNN52652.1"/>
    </source>
</evidence>
<name>A0A4Z2GIW4_9TELE</name>
<keyword evidence="3" id="KW-1185">Reference proteome</keyword>
<dbReference type="AlphaFoldDB" id="A0A4Z2GIW4"/>
<accession>A0A4Z2GIW4</accession>
<gene>
    <name evidence="2" type="ORF">EYF80_037162</name>
</gene>
<reference evidence="2 3" key="1">
    <citation type="submission" date="2019-03" db="EMBL/GenBank/DDBJ databases">
        <title>First draft genome of Liparis tanakae, snailfish: a comprehensive survey of snailfish specific genes.</title>
        <authorList>
            <person name="Kim W."/>
            <person name="Song I."/>
            <person name="Jeong J.-H."/>
            <person name="Kim D."/>
            <person name="Kim S."/>
            <person name="Ryu S."/>
            <person name="Song J.Y."/>
            <person name="Lee S.K."/>
        </authorList>
    </citation>
    <scope>NUCLEOTIDE SEQUENCE [LARGE SCALE GENOMIC DNA]</scope>
    <source>
        <tissue evidence="2">Muscle</tissue>
    </source>
</reference>